<reference evidence="4 5" key="1">
    <citation type="submission" date="2016-11" db="EMBL/GenBank/DDBJ databases">
        <authorList>
            <person name="Jaros S."/>
            <person name="Januszkiewicz K."/>
            <person name="Wedrychowicz H."/>
        </authorList>
    </citation>
    <scope>NUCLEOTIDE SEQUENCE [LARGE SCALE GENOMIC DNA]</scope>
    <source>
        <strain evidence="4 5">DSM 14809</strain>
    </source>
</reference>
<dbReference type="PANTHER" id="PTHR10545">
    <property type="entry name" value="DIAMINE N-ACETYLTRANSFERASE"/>
    <property type="match status" value="1"/>
</dbReference>
<dbReference type="InterPro" id="IPR016181">
    <property type="entry name" value="Acyl_CoA_acyltransferase"/>
</dbReference>
<keyword evidence="5" id="KW-1185">Reference proteome</keyword>
<feature type="domain" description="N-acetyltransferase" evidence="3">
    <location>
        <begin position="1"/>
        <end position="157"/>
    </location>
</feature>
<dbReference type="GO" id="GO:0008080">
    <property type="term" value="F:N-acetyltransferase activity"/>
    <property type="evidence" value="ECO:0007669"/>
    <property type="project" value="TreeGrafter"/>
</dbReference>
<dbReference type="SUPFAM" id="SSF55729">
    <property type="entry name" value="Acyl-CoA N-acyltransferases (Nat)"/>
    <property type="match status" value="1"/>
</dbReference>
<name>A0A1M6IYS9_PSEXY</name>
<dbReference type="CDD" id="cd04301">
    <property type="entry name" value="NAT_SF"/>
    <property type="match status" value="1"/>
</dbReference>
<dbReference type="Pfam" id="PF00583">
    <property type="entry name" value="Acetyltransf_1"/>
    <property type="match status" value="1"/>
</dbReference>
<accession>A0A1M6IYS9</accession>
<dbReference type="GO" id="GO:0005840">
    <property type="term" value="C:ribosome"/>
    <property type="evidence" value="ECO:0007669"/>
    <property type="project" value="UniProtKB-KW"/>
</dbReference>
<evidence type="ECO:0000313" key="4">
    <source>
        <dbReference type="EMBL" id="SHJ39621.1"/>
    </source>
</evidence>
<dbReference type="Proteomes" id="UP000184185">
    <property type="component" value="Unassembled WGS sequence"/>
</dbReference>
<dbReference type="EMBL" id="FQYQ01000020">
    <property type="protein sequence ID" value="SHJ39621.1"/>
    <property type="molecule type" value="Genomic_DNA"/>
</dbReference>
<keyword evidence="4" id="KW-0689">Ribosomal protein</keyword>
<keyword evidence="2" id="KW-0012">Acyltransferase</keyword>
<dbReference type="PANTHER" id="PTHR10545:SF29">
    <property type="entry name" value="GH14572P-RELATED"/>
    <property type="match status" value="1"/>
</dbReference>
<sequence>MTIRLAQEKDIPKIIDLLQQVLEVHAKIRPDIFISGTTKYSFEDVKEMLGVETKPIYVAVDEEDNVLGYAICEIKETPEDATNKVKFKQLYIDDLCVDEKARGQHVGKALFEYVKEEAKQMGCYEVTLAVWTGNDRAEAFYEGLGMKTKERIMEFIL</sequence>
<keyword evidence="4" id="KW-0687">Ribonucleoprotein</keyword>
<evidence type="ECO:0000256" key="1">
    <source>
        <dbReference type="ARBA" id="ARBA00022679"/>
    </source>
</evidence>
<evidence type="ECO:0000313" key="5">
    <source>
        <dbReference type="Proteomes" id="UP000184185"/>
    </source>
</evidence>
<organism evidence="4 5">
    <name type="scientific">Pseudobutyrivibrio xylanivorans DSM 14809</name>
    <dbReference type="NCBI Taxonomy" id="1123012"/>
    <lineage>
        <taxon>Bacteria</taxon>
        <taxon>Bacillati</taxon>
        <taxon>Bacillota</taxon>
        <taxon>Clostridia</taxon>
        <taxon>Lachnospirales</taxon>
        <taxon>Lachnospiraceae</taxon>
        <taxon>Pseudobutyrivibrio</taxon>
    </lineage>
</organism>
<dbReference type="RefSeq" id="WP_072918465.1">
    <property type="nucleotide sequence ID" value="NZ_FQYQ01000020.1"/>
</dbReference>
<dbReference type="InterPro" id="IPR000182">
    <property type="entry name" value="GNAT_dom"/>
</dbReference>
<dbReference type="PROSITE" id="PS51186">
    <property type="entry name" value="GNAT"/>
    <property type="match status" value="1"/>
</dbReference>
<dbReference type="InterPro" id="IPR051016">
    <property type="entry name" value="Diverse_Substrate_AcTransf"/>
</dbReference>
<evidence type="ECO:0000256" key="2">
    <source>
        <dbReference type="ARBA" id="ARBA00023315"/>
    </source>
</evidence>
<protein>
    <submittedName>
        <fullName evidence="4">Ribosomal protein S18 acetylase RimI</fullName>
    </submittedName>
</protein>
<dbReference type="AlphaFoldDB" id="A0A1M6IYS9"/>
<proteinExistence type="predicted"/>
<dbReference type="OrthoDB" id="9805924at2"/>
<evidence type="ECO:0000259" key="3">
    <source>
        <dbReference type="PROSITE" id="PS51186"/>
    </source>
</evidence>
<dbReference type="Gene3D" id="3.40.630.30">
    <property type="match status" value="1"/>
</dbReference>
<keyword evidence="1" id="KW-0808">Transferase</keyword>
<gene>
    <name evidence="4" type="ORF">SAMN02745725_02450</name>
</gene>